<comment type="caution">
    <text evidence="6">The sequence shown here is derived from an EMBL/GenBank/DDBJ whole genome shotgun (WGS) entry which is preliminary data.</text>
</comment>
<dbReference type="GO" id="GO:0009977">
    <property type="term" value="F:proton motive force dependent protein transmembrane transporter activity"/>
    <property type="evidence" value="ECO:0007669"/>
    <property type="project" value="TreeGrafter"/>
</dbReference>
<reference evidence="6 7" key="2">
    <citation type="submission" date="2007-01" db="EMBL/GenBank/DDBJ databases">
        <title>Sequencing of the draft genome and assembly of Thermosinus carboxydivorans Nor1.</title>
        <authorList>
            <consortium name="US DOE Joint Genome Institute (JGI-PGF)"/>
            <person name="Copeland A."/>
            <person name="Lucas S."/>
            <person name="Lapidus A."/>
            <person name="Barry K."/>
            <person name="Glavina del Rio T."/>
            <person name="Dalin E."/>
            <person name="Tice H."/>
            <person name="Bruce D."/>
            <person name="Pitluck S."/>
            <person name="Richardson P."/>
        </authorList>
    </citation>
    <scope>NUCLEOTIDE SEQUENCE [LARGE SCALE GENOMIC DNA]</scope>
    <source>
        <strain evidence="6 7">Nor1</strain>
    </source>
</reference>
<dbReference type="HAMAP" id="MF_00902">
    <property type="entry name" value="TatC"/>
    <property type="match status" value="1"/>
</dbReference>
<evidence type="ECO:0000256" key="5">
    <source>
        <dbReference type="HAMAP-Rule" id="MF_00902"/>
    </source>
</evidence>
<sequence>MDQTRLSLVEHLTDLRKAIIVALLSFIIAAAVGYYLAPALFIALKKVLPVANIVYFGPIDGFYLHIRLAVLLGLVLAFPAIAASMVWFVAPGLYRQEKSILVIGGVVVVALFGLGAAYSLFVLLPRVMDFLLAFAPAGMMPFIAGEEYLNFIVSFLVYTGMAFNLPLFFFILLRYNLVSPSFVAGQRKACLGVLTSLALFLAPGGDLTLQLLFALPLYLLFEVALYTAKLIKKYSIHFWR</sequence>
<comment type="function">
    <text evidence="5">Part of the twin-arginine translocation (Tat) system that transports large folded proteins containing a characteristic twin-arginine motif in their signal peptide across membranes.</text>
</comment>
<evidence type="ECO:0000256" key="4">
    <source>
        <dbReference type="ARBA" id="ARBA00023136"/>
    </source>
</evidence>
<accession>A1HS09</accession>
<protein>
    <recommendedName>
        <fullName evidence="5">Sec-independent protein translocase protein TatC</fullName>
    </recommendedName>
</protein>
<reference evidence="6 7" key="1">
    <citation type="submission" date="2007-01" db="EMBL/GenBank/DDBJ databases">
        <title>Annotation of the draft genome assembly of Thermosinus carboxydivorans Nor1.</title>
        <authorList>
            <consortium name="US DOE Joint Genome Institute (JGI-ORNL)"/>
            <person name="Larimer F."/>
            <person name="Land M."/>
            <person name="Hauser L."/>
        </authorList>
    </citation>
    <scope>NUCLEOTIDE SEQUENCE [LARGE SCALE GENOMIC DNA]</scope>
    <source>
        <strain evidence="6 7">Nor1</strain>
    </source>
</reference>
<dbReference type="Proteomes" id="UP000005139">
    <property type="component" value="Unassembled WGS sequence"/>
</dbReference>
<gene>
    <name evidence="5" type="primary">tatC</name>
    <name evidence="6" type="ORF">TcarDRAFT_0824</name>
</gene>
<feature type="transmembrane region" description="Helical" evidence="5">
    <location>
        <begin position="211"/>
        <end position="231"/>
    </location>
</feature>
<feature type="transmembrane region" description="Helical" evidence="5">
    <location>
        <begin position="148"/>
        <end position="177"/>
    </location>
</feature>
<keyword evidence="5" id="KW-1003">Cell membrane</keyword>
<dbReference type="PANTHER" id="PTHR30371">
    <property type="entry name" value="SEC-INDEPENDENT PROTEIN TRANSLOCASE PROTEIN TATC"/>
    <property type="match status" value="1"/>
</dbReference>
<dbReference type="GO" id="GO:0033281">
    <property type="term" value="C:TAT protein transport complex"/>
    <property type="evidence" value="ECO:0007669"/>
    <property type="project" value="UniProtKB-UniRule"/>
</dbReference>
<evidence type="ECO:0000256" key="1">
    <source>
        <dbReference type="ARBA" id="ARBA00004141"/>
    </source>
</evidence>
<evidence type="ECO:0000256" key="3">
    <source>
        <dbReference type="ARBA" id="ARBA00022989"/>
    </source>
</evidence>
<keyword evidence="5" id="KW-0653">Protein transport</keyword>
<keyword evidence="5" id="KW-0813">Transport</keyword>
<proteinExistence type="inferred from homology"/>
<comment type="subcellular location">
    <subcellularLocation>
        <location evidence="5">Cell membrane</location>
        <topology evidence="5">Multi-pass membrane protein</topology>
    </subcellularLocation>
    <subcellularLocation>
        <location evidence="1">Membrane</location>
        <topology evidence="1">Multi-pass membrane protein</topology>
    </subcellularLocation>
</comment>
<evidence type="ECO:0000313" key="7">
    <source>
        <dbReference type="Proteomes" id="UP000005139"/>
    </source>
</evidence>
<comment type="similarity">
    <text evidence="5">Belongs to the TatC family.</text>
</comment>
<keyword evidence="3 5" id="KW-1133">Transmembrane helix</keyword>
<feature type="transmembrane region" description="Helical" evidence="5">
    <location>
        <begin position="100"/>
        <end position="128"/>
    </location>
</feature>
<dbReference type="AlphaFoldDB" id="A1HS09"/>
<organism evidence="6 7">
    <name type="scientific">Thermosinus carboxydivorans Nor1</name>
    <dbReference type="NCBI Taxonomy" id="401526"/>
    <lineage>
        <taxon>Bacteria</taxon>
        <taxon>Bacillati</taxon>
        <taxon>Bacillota</taxon>
        <taxon>Negativicutes</taxon>
        <taxon>Selenomonadales</taxon>
        <taxon>Sporomusaceae</taxon>
        <taxon>Thermosinus</taxon>
    </lineage>
</organism>
<dbReference type="InterPro" id="IPR002033">
    <property type="entry name" value="TatC"/>
</dbReference>
<evidence type="ECO:0000313" key="6">
    <source>
        <dbReference type="EMBL" id="EAX47185.1"/>
    </source>
</evidence>
<dbReference type="PANTHER" id="PTHR30371:SF0">
    <property type="entry name" value="SEC-INDEPENDENT PROTEIN TRANSLOCASE PROTEIN TATC, CHLOROPLASTIC-RELATED"/>
    <property type="match status" value="1"/>
</dbReference>
<dbReference type="eggNOG" id="COG0805">
    <property type="taxonomic scope" value="Bacteria"/>
</dbReference>
<comment type="subunit">
    <text evidence="5">Forms a complex with TatA.</text>
</comment>
<evidence type="ECO:0000256" key="2">
    <source>
        <dbReference type="ARBA" id="ARBA00022692"/>
    </source>
</evidence>
<feature type="transmembrane region" description="Helical" evidence="5">
    <location>
        <begin position="64"/>
        <end position="88"/>
    </location>
</feature>
<dbReference type="EMBL" id="AAWL01000013">
    <property type="protein sequence ID" value="EAX47185.1"/>
    <property type="molecule type" value="Genomic_DNA"/>
</dbReference>
<keyword evidence="7" id="KW-1185">Reference proteome</keyword>
<feature type="transmembrane region" description="Helical" evidence="5">
    <location>
        <begin position="20"/>
        <end position="44"/>
    </location>
</feature>
<name>A1HS09_9FIRM</name>
<keyword evidence="5" id="KW-0811">Translocation</keyword>
<dbReference type="GO" id="GO:0065002">
    <property type="term" value="P:intracellular protein transmembrane transport"/>
    <property type="evidence" value="ECO:0007669"/>
    <property type="project" value="TreeGrafter"/>
</dbReference>
<comment type="caution">
    <text evidence="5">Lacks conserved residue(s) required for the propagation of feature annotation.</text>
</comment>
<keyword evidence="4 5" id="KW-0472">Membrane</keyword>
<dbReference type="RefSeq" id="WP_007289809.1">
    <property type="nucleotide sequence ID" value="NZ_AAWL01000013.1"/>
</dbReference>
<dbReference type="Pfam" id="PF00902">
    <property type="entry name" value="TatC"/>
    <property type="match status" value="1"/>
</dbReference>
<keyword evidence="2 5" id="KW-0812">Transmembrane</keyword>
<dbReference type="GO" id="GO:0043953">
    <property type="term" value="P:protein transport by the Tat complex"/>
    <property type="evidence" value="ECO:0007669"/>
    <property type="project" value="UniProtKB-UniRule"/>
</dbReference>
<dbReference type="PRINTS" id="PR01840">
    <property type="entry name" value="TATCFAMILY"/>
</dbReference>